<evidence type="ECO:0000313" key="2">
    <source>
        <dbReference type="Proteomes" id="UP001201812"/>
    </source>
</evidence>
<dbReference type="AlphaFoldDB" id="A0AAD4MIU3"/>
<name>A0AAD4MIU3_9BILA</name>
<dbReference type="Proteomes" id="UP001201812">
    <property type="component" value="Unassembled WGS sequence"/>
</dbReference>
<proteinExistence type="predicted"/>
<dbReference type="EMBL" id="JAKKPZ010000352">
    <property type="protein sequence ID" value="KAI1696080.1"/>
    <property type="molecule type" value="Genomic_DNA"/>
</dbReference>
<reference evidence="1" key="1">
    <citation type="submission" date="2022-01" db="EMBL/GenBank/DDBJ databases">
        <title>Genome Sequence Resource for Two Populations of Ditylenchus destructor, the Migratory Endoparasitic Phytonematode.</title>
        <authorList>
            <person name="Zhang H."/>
            <person name="Lin R."/>
            <person name="Xie B."/>
        </authorList>
    </citation>
    <scope>NUCLEOTIDE SEQUENCE</scope>
    <source>
        <strain evidence="1">BazhouSP</strain>
    </source>
</reference>
<keyword evidence="2" id="KW-1185">Reference proteome</keyword>
<protein>
    <submittedName>
        <fullName evidence="1">Uncharacterized protein</fullName>
    </submittedName>
</protein>
<sequence length="92" mass="10243">MIRQSLHLGETRRLVPVSPTTFASTGRYGFRKSGKSWIWGVVRGGTRNALKNSAKFVSFLALICLTHSNGVFANPNVLALNSQCRYEKQGWT</sequence>
<evidence type="ECO:0000313" key="1">
    <source>
        <dbReference type="EMBL" id="KAI1696080.1"/>
    </source>
</evidence>
<gene>
    <name evidence="1" type="ORF">DdX_19237</name>
</gene>
<organism evidence="1 2">
    <name type="scientific">Ditylenchus destructor</name>
    <dbReference type="NCBI Taxonomy" id="166010"/>
    <lineage>
        <taxon>Eukaryota</taxon>
        <taxon>Metazoa</taxon>
        <taxon>Ecdysozoa</taxon>
        <taxon>Nematoda</taxon>
        <taxon>Chromadorea</taxon>
        <taxon>Rhabditida</taxon>
        <taxon>Tylenchina</taxon>
        <taxon>Tylenchomorpha</taxon>
        <taxon>Sphaerularioidea</taxon>
        <taxon>Anguinidae</taxon>
        <taxon>Anguininae</taxon>
        <taxon>Ditylenchus</taxon>
    </lineage>
</organism>
<accession>A0AAD4MIU3</accession>
<comment type="caution">
    <text evidence="1">The sequence shown here is derived from an EMBL/GenBank/DDBJ whole genome shotgun (WGS) entry which is preliminary data.</text>
</comment>